<dbReference type="Gene3D" id="3.30.479.30">
    <property type="entry name" value="Band 7 domain"/>
    <property type="match status" value="1"/>
</dbReference>
<feature type="region of interest" description="Disordered" evidence="2">
    <location>
        <begin position="356"/>
        <end position="379"/>
    </location>
</feature>
<dbReference type="InterPro" id="IPR001107">
    <property type="entry name" value="Band_7"/>
</dbReference>
<gene>
    <name evidence="4" type="ORF">GOB84_09615</name>
</gene>
<name>A0ABX0K8T7_9PROT</name>
<organism evidence="4 5">
    <name type="scientific">Acetobacter fallax</name>
    <dbReference type="NCBI Taxonomy" id="1737473"/>
    <lineage>
        <taxon>Bacteria</taxon>
        <taxon>Pseudomonadati</taxon>
        <taxon>Pseudomonadota</taxon>
        <taxon>Alphaproteobacteria</taxon>
        <taxon>Acetobacterales</taxon>
        <taxon>Acetobacteraceae</taxon>
        <taxon>Acetobacter</taxon>
    </lineage>
</organism>
<dbReference type="Proteomes" id="UP000615326">
    <property type="component" value="Unassembled WGS sequence"/>
</dbReference>
<protein>
    <recommendedName>
        <fullName evidence="3">Band 7 domain-containing protein</fullName>
    </recommendedName>
</protein>
<evidence type="ECO:0000313" key="4">
    <source>
        <dbReference type="EMBL" id="NHO32812.1"/>
    </source>
</evidence>
<comment type="caution">
    <text evidence="4">The sequence shown here is derived from an EMBL/GenBank/DDBJ whole genome shotgun (WGS) entry which is preliminary data.</text>
</comment>
<evidence type="ECO:0000313" key="5">
    <source>
        <dbReference type="Proteomes" id="UP000615326"/>
    </source>
</evidence>
<feature type="domain" description="Band 7" evidence="3">
    <location>
        <begin position="48"/>
        <end position="275"/>
    </location>
</feature>
<dbReference type="InterPro" id="IPR036013">
    <property type="entry name" value="Band_7/SPFH_dom_sf"/>
</dbReference>
<comment type="subcellular location">
    <subcellularLocation>
        <location evidence="1">Membrane</location>
        <topology evidence="1">Single-pass membrane protein</topology>
    </subcellularLocation>
</comment>
<reference evidence="4 5" key="1">
    <citation type="journal article" date="2020" name="Int. J. Syst. Evol. Microbiol.">
        <title>Novel acetic acid bacteria from cider fermentations: Acetobacter conturbans sp. nov. and Acetobacter fallax sp. nov.</title>
        <authorList>
            <person name="Sombolestani A.S."/>
            <person name="Cleenwerck I."/>
            <person name="Cnockaert M."/>
            <person name="Borremans W."/>
            <person name="Wieme A.D."/>
            <person name="De Vuyst L."/>
            <person name="Vandamme P."/>
        </authorList>
    </citation>
    <scope>NUCLEOTIDE SEQUENCE [LARGE SCALE GENOMIC DNA]</scope>
    <source>
        <strain evidence="4 5">LMG 1637</strain>
    </source>
</reference>
<keyword evidence="5" id="KW-1185">Reference proteome</keyword>
<proteinExistence type="predicted"/>
<dbReference type="EMBL" id="WOSW01000016">
    <property type="protein sequence ID" value="NHO32812.1"/>
    <property type="molecule type" value="Genomic_DNA"/>
</dbReference>
<dbReference type="RefSeq" id="WP_173577340.1">
    <property type="nucleotide sequence ID" value="NZ_WOSX01000016.1"/>
</dbReference>
<evidence type="ECO:0000259" key="3">
    <source>
        <dbReference type="Pfam" id="PF01145"/>
    </source>
</evidence>
<accession>A0ABX0K8T7</accession>
<sequence>MTPEISVVGEPGPPVDGALEQSVRLAFMVLSGVTILLGLVWLTGNIRSVPPDSNAIVVRYGKIMSVRHSGLVVALPGPFENVYFLPSQDKQLSLHVTRDNTDYSSDETDLELQESDDFYHMEKSRDAANSSYLLTGDGNVVRLDANLFYRIVRPVSYVQARPHVPAALRRLFYAAATDVAASHPVGDFLVVRSSFDTAAGDDALPARRAALRSELLAAVNARLAALRGHNTDPGIEVARIDLMVVLPPRAKQAFDQVLTAEQSAAQGIAAARTEAEHILQEAGRERDRLGADAAAAAVESVHQASGETAAISAVENAARAPSADTRHAVELQAWREKTTAIFAKAGRVTGIAPETGQILLPGPMPEQPSEAGQGEGNIP</sequence>
<dbReference type="Pfam" id="PF01145">
    <property type="entry name" value="Band_7"/>
    <property type="match status" value="1"/>
</dbReference>
<evidence type="ECO:0000256" key="1">
    <source>
        <dbReference type="ARBA" id="ARBA00004167"/>
    </source>
</evidence>
<evidence type="ECO:0000256" key="2">
    <source>
        <dbReference type="SAM" id="MobiDB-lite"/>
    </source>
</evidence>